<dbReference type="GO" id="GO:0005829">
    <property type="term" value="C:cytosol"/>
    <property type="evidence" value="ECO:0007669"/>
    <property type="project" value="TreeGrafter"/>
</dbReference>
<keyword evidence="5 9" id="KW-0028">Amino-acid biosynthesis</keyword>
<dbReference type="FunFam" id="3.10.310.10:FF:000001">
    <property type="entry name" value="Diaminopimelate epimerase"/>
    <property type="match status" value="1"/>
</dbReference>
<feature type="site" description="Could be important to modulate the pK values of the two catalytic cysteine residues" evidence="9">
    <location>
        <position position="213"/>
    </location>
</feature>
<dbReference type="HAMAP" id="MF_00197">
    <property type="entry name" value="DAP_epimerase"/>
    <property type="match status" value="1"/>
</dbReference>
<evidence type="ECO:0000256" key="4">
    <source>
        <dbReference type="ARBA" id="ARBA00022490"/>
    </source>
</evidence>
<dbReference type="AlphaFoldDB" id="A0A9X5BH84"/>
<evidence type="ECO:0000256" key="5">
    <source>
        <dbReference type="ARBA" id="ARBA00022605"/>
    </source>
</evidence>
<dbReference type="InterPro" id="IPR001653">
    <property type="entry name" value="DAP_epimerase_DapF"/>
</dbReference>
<dbReference type="EC" id="5.1.1.7" evidence="3 9"/>
<evidence type="ECO:0000256" key="2">
    <source>
        <dbReference type="ARBA" id="ARBA00010219"/>
    </source>
</evidence>
<evidence type="ECO:0000256" key="10">
    <source>
        <dbReference type="PROSITE-ProRule" id="PRU10125"/>
    </source>
</evidence>
<accession>A0A9X5BH84</accession>
<dbReference type="EMBL" id="QZDT01000022">
    <property type="protein sequence ID" value="NBJ93658.1"/>
    <property type="molecule type" value="Genomic_DNA"/>
</dbReference>
<feature type="binding site" evidence="9">
    <location>
        <begin position="213"/>
        <end position="214"/>
    </location>
    <ligand>
        <name>substrate</name>
    </ligand>
</feature>
<name>A0A9X5BH84_9FIRM</name>
<feature type="active site" evidence="10">
    <location>
        <position position="73"/>
    </location>
</feature>
<feature type="binding site" evidence="9">
    <location>
        <position position="195"/>
    </location>
    <ligand>
        <name>substrate</name>
    </ligand>
</feature>
<dbReference type="InterPro" id="IPR018510">
    <property type="entry name" value="DAP_epimerase_AS"/>
</dbReference>
<evidence type="ECO:0000256" key="1">
    <source>
        <dbReference type="ARBA" id="ARBA00005196"/>
    </source>
</evidence>
<dbReference type="FunFam" id="3.10.310.10:FF:000004">
    <property type="entry name" value="Diaminopimelate epimerase"/>
    <property type="match status" value="1"/>
</dbReference>
<dbReference type="NCBIfam" id="TIGR00652">
    <property type="entry name" value="DapF"/>
    <property type="match status" value="1"/>
</dbReference>
<evidence type="ECO:0000313" key="11">
    <source>
        <dbReference type="EMBL" id="NBJ93658.1"/>
    </source>
</evidence>
<feature type="binding site" evidence="9">
    <location>
        <begin position="223"/>
        <end position="224"/>
    </location>
    <ligand>
        <name>substrate</name>
    </ligand>
</feature>
<dbReference type="Proteomes" id="UP001154420">
    <property type="component" value="Unassembled WGS sequence"/>
</dbReference>
<dbReference type="GO" id="GO:0008837">
    <property type="term" value="F:diaminopimelate epimerase activity"/>
    <property type="evidence" value="ECO:0007669"/>
    <property type="project" value="UniProtKB-UniRule"/>
</dbReference>
<organism evidence="11 12">
    <name type="scientific">Parablautia muri</name>
    <dbReference type="NCBI Taxonomy" id="2320879"/>
    <lineage>
        <taxon>Bacteria</taxon>
        <taxon>Bacillati</taxon>
        <taxon>Bacillota</taxon>
        <taxon>Clostridia</taxon>
        <taxon>Lachnospirales</taxon>
        <taxon>Lachnospiraceae</taxon>
        <taxon>Parablautia</taxon>
    </lineage>
</organism>
<feature type="active site" description="Proton acceptor" evidence="9">
    <location>
        <position position="222"/>
    </location>
</feature>
<evidence type="ECO:0000256" key="7">
    <source>
        <dbReference type="ARBA" id="ARBA00023235"/>
    </source>
</evidence>
<evidence type="ECO:0000256" key="3">
    <source>
        <dbReference type="ARBA" id="ARBA00013080"/>
    </source>
</evidence>
<feature type="binding site" evidence="9">
    <location>
        <position position="64"/>
    </location>
    <ligand>
        <name>substrate</name>
    </ligand>
</feature>
<evidence type="ECO:0000256" key="9">
    <source>
        <dbReference type="HAMAP-Rule" id="MF_00197"/>
    </source>
</evidence>
<dbReference type="SUPFAM" id="SSF54506">
    <property type="entry name" value="Diaminopimelate epimerase-like"/>
    <property type="match status" value="2"/>
</dbReference>
<comment type="similarity">
    <text evidence="2 9">Belongs to the diaminopimelate epimerase family.</text>
</comment>
<feature type="binding site" evidence="9">
    <location>
        <position position="11"/>
    </location>
    <ligand>
        <name>substrate</name>
    </ligand>
</feature>
<dbReference type="GO" id="GO:0009089">
    <property type="term" value="P:lysine biosynthetic process via diaminopimelate"/>
    <property type="evidence" value="ECO:0007669"/>
    <property type="project" value="UniProtKB-UniRule"/>
</dbReference>
<comment type="catalytic activity">
    <reaction evidence="8 9">
        <text>(2S,6S)-2,6-diaminopimelate = meso-2,6-diaminopimelate</text>
        <dbReference type="Rhea" id="RHEA:15393"/>
        <dbReference type="ChEBI" id="CHEBI:57609"/>
        <dbReference type="ChEBI" id="CHEBI:57791"/>
        <dbReference type="EC" id="5.1.1.7"/>
    </reaction>
</comment>
<gene>
    <name evidence="9" type="primary">dapF</name>
    <name evidence="11" type="ORF">D5281_13910</name>
</gene>
<keyword evidence="7 9" id="KW-0413">Isomerase</keyword>
<keyword evidence="6 9" id="KW-0457">Lysine biosynthesis</keyword>
<feature type="active site" description="Proton donor" evidence="9">
    <location>
        <position position="73"/>
    </location>
</feature>
<comment type="subcellular location">
    <subcellularLocation>
        <location evidence="9">Cytoplasm</location>
    </subcellularLocation>
</comment>
<sequence length="278" mass="30963">MKFTKMHGCGNDYIYVNGDKEKILDEKKPEIVRRLSDRHFGIGGDGVIFINPSREADFEMEMYNMDGSRAEMCGNGIRCVGKYVYDKGLTNKTEISVVSCGKTKYLTLFPENGLIGSVRVNMGSPILKASEIPVIADGEEVIGERIEVDEKIYQMTCVSMGNPHAVIFMDEVSQLPLEKIGPLFENHVRFPNRTNTEFVKVLDRENVQMRVWERGTGETLACGTGACAVSVACILNGLTKEQVAVKLLGGTLQIQWDRKENLIYMTGPAVTVFEGEIF</sequence>
<reference evidence="11" key="1">
    <citation type="submission" date="2018-09" db="EMBL/GenBank/DDBJ databases">
        <title>Murine metabolic-syndrome-specific gut microbial biobank.</title>
        <authorList>
            <person name="Liu C."/>
        </authorList>
    </citation>
    <scope>NUCLEOTIDE SEQUENCE</scope>
    <source>
        <strain evidence="11">D42-62</strain>
    </source>
</reference>
<comment type="caution">
    <text evidence="9">Lacks conserved residue(s) required for the propagation of feature annotation.</text>
</comment>
<dbReference type="PANTHER" id="PTHR31689">
    <property type="entry name" value="DIAMINOPIMELATE EPIMERASE, CHLOROPLASTIC"/>
    <property type="match status" value="1"/>
</dbReference>
<comment type="caution">
    <text evidence="11">The sequence shown here is derived from an EMBL/GenBank/DDBJ whole genome shotgun (WGS) entry which is preliminary data.</text>
</comment>
<feature type="binding site" evidence="9">
    <location>
        <position position="162"/>
    </location>
    <ligand>
        <name>substrate</name>
    </ligand>
</feature>
<evidence type="ECO:0000256" key="8">
    <source>
        <dbReference type="ARBA" id="ARBA00051712"/>
    </source>
</evidence>
<dbReference type="PROSITE" id="PS01326">
    <property type="entry name" value="DAP_EPIMERASE"/>
    <property type="match status" value="1"/>
</dbReference>
<dbReference type="Pfam" id="PF01678">
    <property type="entry name" value="DAP_epimerase"/>
    <property type="match status" value="2"/>
</dbReference>
<comment type="subunit">
    <text evidence="9">Homodimer.</text>
</comment>
<feature type="binding site" evidence="9">
    <location>
        <begin position="74"/>
        <end position="75"/>
    </location>
    <ligand>
        <name>substrate</name>
    </ligand>
</feature>
<proteinExistence type="inferred from homology"/>
<dbReference type="PANTHER" id="PTHR31689:SF0">
    <property type="entry name" value="DIAMINOPIMELATE EPIMERASE"/>
    <property type="match status" value="1"/>
</dbReference>
<dbReference type="OrthoDB" id="9805408at2"/>
<dbReference type="Gene3D" id="3.10.310.10">
    <property type="entry name" value="Diaminopimelate Epimerase, Chain A, domain 1"/>
    <property type="match status" value="2"/>
</dbReference>
<keyword evidence="4 9" id="KW-0963">Cytoplasm</keyword>
<keyword evidence="12" id="KW-1185">Reference proteome</keyword>
<comment type="pathway">
    <text evidence="1 9">Amino-acid biosynthesis; L-lysine biosynthesis via DAP pathway; DL-2,6-diaminopimelate from LL-2,6-diaminopimelate: step 1/1.</text>
</comment>
<protein>
    <recommendedName>
        <fullName evidence="3 9">Diaminopimelate epimerase</fullName>
        <shortName evidence="9">DAP epimerase</shortName>
        <ecNumber evidence="3 9">5.1.1.7</ecNumber>
    </recommendedName>
    <alternativeName>
        <fullName evidence="9">PLP-independent amino acid racemase</fullName>
    </alternativeName>
</protein>
<comment type="function">
    <text evidence="9">Catalyzes the stereoinversion of LL-2,6-diaminopimelate (L,L-DAP) to meso-diaminopimelate (meso-DAP), a precursor of L-lysine and an essential component of the bacterial peptidoglycan.</text>
</comment>
<evidence type="ECO:0000256" key="6">
    <source>
        <dbReference type="ARBA" id="ARBA00023154"/>
    </source>
</evidence>
<feature type="site" description="Could be important to modulate the pK values of the two catalytic cysteine residues" evidence="9">
    <location>
        <position position="164"/>
    </location>
</feature>
<evidence type="ECO:0000313" key="12">
    <source>
        <dbReference type="Proteomes" id="UP001154420"/>
    </source>
</evidence>
<dbReference type="RefSeq" id="WP_160560731.1">
    <property type="nucleotide sequence ID" value="NZ_QZDT01000022.1"/>
</dbReference>